<organism evidence="1 2">
    <name type="scientific">Schistosoma mattheei</name>
    <dbReference type="NCBI Taxonomy" id="31246"/>
    <lineage>
        <taxon>Eukaryota</taxon>
        <taxon>Metazoa</taxon>
        <taxon>Spiralia</taxon>
        <taxon>Lophotrochozoa</taxon>
        <taxon>Platyhelminthes</taxon>
        <taxon>Trematoda</taxon>
        <taxon>Digenea</taxon>
        <taxon>Strigeidida</taxon>
        <taxon>Schistosomatoidea</taxon>
        <taxon>Schistosomatidae</taxon>
        <taxon>Schistosoma</taxon>
    </lineage>
</organism>
<protein>
    <submittedName>
        <fullName evidence="1">Uncharacterized protein</fullName>
    </submittedName>
</protein>
<evidence type="ECO:0000313" key="2">
    <source>
        <dbReference type="Proteomes" id="UP000269396"/>
    </source>
</evidence>
<name>A0A183NEX8_9TREM</name>
<keyword evidence="2" id="KW-1185">Reference proteome</keyword>
<proteinExistence type="predicted"/>
<gene>
    <name evidence="1" type="ORF">SMTD_LOCUS663</name>
</gene>
<sequence length="52" mass="5658">MTSVSVGRTLHLFLSEELLKASLIANSRSTPKLKPTHGTRVPEESNIPTKPS</sequence>
<evidence type="ECO:0000313" key="1">
    <source>
        <dbReference type="EMBL" id="VDO72083.1"/>
    </source>
</evidence>
<dbReference type="AlphaFoldDB" id="A0A183NEX8"/>
<reference evidence="1 2" key="1">
    <citation type="submission" date="2018-11" db="EMBL/GenBank/DDBJ databases">
        <authorList>
            <consortium name="Pathogen Informatics"/>
        </authorList>
    </citation>
    <scope>NUCLEOTIDE SEQUENCE [LARGE SCALE GENOMIC DNA]</scope>
    <source>
        <strain>Denwood</strain>
        <strain evidence="2">Zambia</strain>
    </source>
</reference>
<dbReference type="Proteomes" id="UP000269396">
    <property type="component" value="Unassembled WGS sequence"/>
</dbReference>
<accession>A0A183NEX8</accession>
<dbReference type="EMBL" id="UZAL01000620">
    <property type="protein sequence ID" value="VDO72083.1"/>
    <property type="molecule type" value="Genomic_DNA"/>
</dbReference>